<sequence length="240" mass="27184">MDSFDDHATPQVIRSEGYIHVLNLSKVGIPLEEAQSASQWIAKAFAQAPAEPALAIFFGTASYEENKEMHEAFWESHLGRVAKSGVLLGALNSEGWQGFRCLFPPGQGWQPYSVEYDTGVDNNWERFLELTGKEAYMNRVQEWSRLTGKTHGELDLTVDQFFTTSMIVVNNQHQGIGRLLDEAGREIVHSHDAKLFVRIHEHVLSFYLKQGYRVLASETFTLGEVKPFLVHFLIHDCLTT</sequence>
<dbReference type="EMBL" id="ONZP01000172">
    <property type="protein sequence ID" value="SPJ75656.1"/>
    <property type="molecule type" value="Genomic_DNA"/>
</dbReference>
<reference evidence="1" key="1">
    <citation type="submission" date="2018-03" db="EMBL/GenBank/DDBJ databases">
        <authorList>
            <person name="Guldener U."/>
        </authorList>
    </citation>
    <scope>NUCLEOTIDE SEQUENCE</scope>
</reference>
<dbReference type="Proteomes" id="UP001187734">
    <property type="component" value="Unassembled WGS sequence"/>
</dbReference>
<evidence type="ECO:0000313" key="2">
    <source>
        <dbReference type="Proteomes" id="UP001187734"/>
    </source>
</evidence>
<keyword evidence="2" id="KW-1185">Reference proteome</keyword>
<comment type="caution">
    <text evidence="1">The sequence shown here is derived from an EMBL/GenBank/DDBJ whole genome shotgun (WGS) entry which is preliminary data.</text>
</comment>
<organism evidence="1 2">
    <name type="scientific">Fusarium torulosum</name>
    <dbReference type="NCBI Taxonomy" id="33205"/>
    <lineage>
        <taxon>Eukaryota</taxon>
        <taxon>Fungi</taxon>
        <taxon>Dikarya</taxon>
        <taxon>Ascomycota</taxon>
        <taxon>Pezizomycotina</taxon>
        <taxon>Sordariomycetes</taxon>
        <taxon>Hypocreomycetidae</taxon>
        <taxon>Hypocreales</taxon>
        <taxon>Nectriaceae</taxon>
        <taxon>Fusarium</taxon>
    </lineage>
</organism>
<dbReference type="Gene3D" id="3.40.630.30">
    <property type="match status" value="1"/>
</dbReference>
<name>A0AAE8M791_9HYPO</name>
<dbReference type="SUPFAM" id="SSF55729">
    <property type="entry name" value="Acyl-CoA N-acyltransferases (Nat)"/>
    <property type="match status" value="1"/>
</dbReference>
<protein>
    <submittedName>
        <fullName evidence="1">Uncharacterized protein</fullName>
    </submittedName>
</protein>
<dbReference type="InterPro" id="IPR016181">
    <property type="entry name" value="Acyl_CoA_acyltransferase"/>
</dbReference>
<dbReference type="AlphaFoldDB" id="A0AAE8M791"/>
<proteinExistence type="predicted"/>
<evidence type="ECO:0000313" key="1">
    <source>
        <dbReference type="EMBL" id="SPJ75656.1"/>
    </source>
</evidence>
<accession>A0AAE8M791</accession>
<gene>
    <name evidence="1" type="ORF">FTOL_05387</name>
</gene>